<dbReference type="EMBL" id="DQAY01000085">
    <property type="protein sequence ID" value="HCO24229.1"/>
    <property type="molecule type" value="Genomic_DNA"/>
</dbReference>
<evidence type="ECO:0000259" key="6">
    <source>
        <dbReference type="PROSITE" id="PS50850"/>
    </source>
</evidence>
<dbReference type="GO" id="GO:0005886">
    <property type="term" value="C:plasma membrane"/>
    <property type="evidence" value="ECO:0007669"/>
    <property type="project" value="TreeGrafter"/>
</dbReference>
<feature type="transmembrane region" description="Helical" evidence="5">
    <location>
        <begin position="426"/>
        <end position="447"/>
    </location>
</feature>
<feature type="transmembrane region" description="Helical" evidence="5">
    <location>
        <begin position="170"/>
        <end position="192"/>
    </location>
</feature>
<comment type="caution">
    <text evidence="7">The sequence shown here is derived from an EMBL/GenBank/DDBJ whole genome shotgun (WGS) entry which is preliminary data.</text>
</comment>
<feature type="transmembrane region" description="Helical" evidence="5">
    <location>
        <begin position="389"/>
        <end position="414"/>
    </location>
</feature>
<feature type="transmembrane region" description="Helical" evidence="5">
    <location>
        <begin position="137"/>
        <end position="158"/>
    </location>
</feature>
<keyword evidence="4 5" id="KW-0472">Membrane</keyword>
<dbReference type="AlphaFoldDB" id="A0A3D3R644"/>
<gene>
    <name evidence="7" type="ORF">DIT97_14735</name>
</gene>
<feature type="transmembrane region" description="Helical" evidence="5">
    <location>
        <begin position="115"/>
        <end position="131"/>
    </location>
</feature>
<feature type="transmembrane region" description="Helical" evidence="5">
    <location>
        <begin position="212"/>
        <end position="229"/>
    </location>
</feature>
<evidence type="ECO:0000256" key="5">
    <source>
        <dbReference type="SAM" id="Phobius"/>
    </source>
</evidence>
<dbReference type="Gene3D" id="1.20.1250.20">
    <property type="entry name" value="MFS general substrate transporter like domains"/>
    <property type="match status" value="2"/>
</dbReference>
<organism evidence="7 8">
    <name type="scientific">Gimesia maris</name>
    <dbReference type="NCBI Taxonomy" id="122"/>
    <lineage>
        <taxon>Bacteria</taxon>
        <taxon>Pseudomonadati</taxon>
        <taxon>Planctomycetota</taxon>
        <taxon>Planctomycetia</taxon>
        <taxon>Planctomycetales</taxon>
        <taxon>Planctomycetaceae</taxon>
        <taxon>Gimesia</taxon>
    </lineage>
</organism>
<evidence type="ECO:0000256" key="3">
    <source>
        <dbReference type="ARBA" id="ARBA00022989"/>
    </source>
</evidence>
<dbReference type="SUPFAM" id="SSF103473">
    <property type="entry name" value="MFS general substrate transporter"/>
    <property type="match status" value="1"/>
</dbReference>
<feature type="transmembrane region" description="Helical" evidence="5">
    <location>
        <begin position="338"/>
        <end position="359"/>
    </location>
</feature>
<evidence type="ECO:0000256" key="4">
    <source>
        <dbReference type="ARBA" id="ARBA00023136"/>
    </source>
</evidence>
<accession>A0A3D3R644</accession>
<name>A0A3D3R644_9PLAN</name>
<evidence type="ECO:0000256" key="1">
    <source>
        <dbReference type="ARBA" id="ARBA00004141"/>
    </source>
</evidence>
<dbReference type="Proteomes" id="UP000263642">
    <property type="component" value="Unassembled WGS sequence"/>
</dbReference>
<reference evidence="7 8" key="1">
    <citation type="journal article" date="2018" name="Nat. Biotechnol.">
        <title>A standardized bacterial taxonomy based on genome phylogeny substantially revises the tree of life.</title>
        <authorList>
            <person name="Parks D.H."/>
            <person name="Chuvochina M."/>
            <person name="Waite D.W."/>
            <person name="Rinke C."/>
            <person name="Skarshewski A."/>
            <person name="Chaumeil P.A."/>
            <person name="Hugenholtz P."/>
        </authorList>
    </citation>
    <scope>NUCLEOTIDE SEQUENCE [LARGE SCALE GENOMIC DNA]</scope>
    <source>
        <strain evidence="7">UBA9375</strain>
    </source>
</reference>
<feature type="transmembrane region" description="Helical" evidence="5">
    <location>
        <begin position="84"/>
        <end position="103"/>
    </location>
</feature>
<proteinExistence type="predicted"/>
<dbReference type="InterPro" id="IPR020846">
    <property type="entry name" value="MFS_dom"/>
</dbReference>
<feature type="transmembrane region" description="Helical" evidence="5">
    <location>
        <begin position="366"/>
        <end position="383"/>
    </location>
</feature>
<dbReference type="PANTHER" id="PTHR23508:SF10">
    <property type="entry name" value="CARBOXYLIC ACID TRANSPORTER PROTEIN HOMOLOG"/>
    <property type="match status" value="1"/>
</dbReference>
<comment type="subcellular location">
    <subcellularLocation>
        <location evidence="1">Membrane</location>
        <topology evidence="1">Multi-pass membrane protein</topology>
    </subcellularLocation>
</comment>
<protein>
    <submittedName>
        <fullName evidence="7">MFS transporter</fullName>
    </submittedName>
</protein>
<feature type="domain" description="Major facilitator superfamily (MFS) profile" evidence="6">
    <location>
        <begin position="21"/>
        <end position="483"/>
    </location>
</feature>
<feature type="transmembrane region" description="Helical" evidence="5">
    <location>
        <begin position="453"/>
        <end position="478"/>
    </location>
</feature>
<dbReference type="InterPro" id="IPR011701">
    <property type="entry name" value="MFS"/>
</dbReference>
<keyword evidence="3 5" id="KW-1133">Transmembrane helix</keyword>
<keyword evidence="2 5" id="KW-0812">Transmembrane</keyword>
<dbReference type="PROSITE" id="PS50850">
    <property type="entry name" value="MFS"/>
    <property type="match status" value="1"/>
</dbReference>
<evidence type="ECO:0000256" key="2">
    <source>
        <dbReference type="ARBA" id="ARBA00022692"/>
    </source>
</evidence>
<feature type="transmembrane region" description="Helical" evidence="5">
    <location>
        <begin position="270"/>
        <end position="289"/>
    </location>
</feature>
<dbReference type="InterPro" id="IPR036259">
    <property type="entry name" value="MFS_trans_sf"/>
</dbReference>
<dbReference type="Pfam" id="PF07690">
    <property type="entry name" value="MFS_1"/>
    <property type="match status" value="1"/>
</dbReference>
<dbReference type="GO" id="GO:0046943">
    <property type="term" value="F:carboxylic acid transmembrane transporter activity"/>
    <property type="evidence" value="ECO:0007669"/>
    <property type="project" value="TreeGrafter"/>
</dbReference>
<sequence>MQDELKEDKWYHGISRYQWLVLTIASLGWVFDVFEGQIFVASMNEAMPSLIETEPLDEESQNDPVAVEKQQKEIKGRLAVYNNIALGAFLIGGALGGIVFGALSDRIGRKKTMSLTILFYSFFTCLSAFSQEWWQLAGFRFLVALGVGGEWAVASTLVAESFPPKARARVGSIFHASSVFGTYLAILAGAFIIGNESIQEYAEKVDFPSLPWRIGFALGVVPSFLIIWIRRSMKEPDSWQHAQEAAKQDSSQKMGTIGDLFLPDFLKSTCIGVSLAAIGLATFWGVHIYGKNAFLNSVTADYVAEHFEGQPDVTPEQIKAFKKAPPVTIKSQLKKWEMLGMFLATTGGGLGLLAFGPICEWVGRRGAFFLFNAGGLISSILLFNVFEGAVAIGCFLPIFGFLTLGMHAGYAIYFPELYPTRMRGTGTGFCFNAGRILAAPILFLAGWMQSTAVGLTLAQTATTLSMLYIIGALLPYFAKETKGSALME</sequence>
<dbReference type="PANTHER" id="PTHR23508">
    <property type="entry name" value="CARBOXYLIC ACID TRANSPORTER PROTEIN HOMOLOG"/>
    <property type="match status" value="1"/>
</dbReference>
<evidence type="ECO:0000313" key="7">
    <source>
        <dbReference type="EMBL" id="HCO24229.1"/>
    </source>
</evidence>
<evidence type="ECO:0000313" key="8">
    <source>
        <dbReference type="Proteomes" id="UP000263642"/>
    </source>
</evidence>